<evidence type="ECO:0000313" key="1">
    <source>
        <dbReference type="EMBL" id="TDP93016.1"/>
    </source>
</evidence>
<keyword evidence="2" id="KW-1185">Reference proteome</keyword>
<name>A0A4R6S2X6_LABRH</name>
<sequence>MTYRFTAVFEETGHRLLFVQYMETLVELLFRLFR</sequence>
<accession>A0A4R6S2X6</accession>
<dbReference type="Proteomes" id="UP000295444">
    <property type="component" value="Unassembled WGS sequence"/>
</dbReference>
<reference evidence="1 2" key="1">
    <citation type="submission" date="2019-03" db="EMBL/GenBank/DDBJ databases">
        <title>Genomic Encyclopedia of Type Strains, Phase IV (KMG-IV): sequencing the most valuable type-strain genomes for metagenomic binning, comparative biology and taxonomic classification.</title>
        <authorList>
            <person name="Goeker M."/>
        </authorList>
    </citation>
    <scope>NUCLEOTIDE SEQUENCE [LARGE SCALE GENOMIC DNA]</scope>
    <source>
        <strain evidence="1 2">DSM 45361</strain>
    </source>
</reference>
<gene>
    <name evidence="1" type="ORF">EV186_107251</name>
</gene>
<evidence type="ECO:0000313" key="2">
    <source>
        <dbReference type="Proteomes" id="UP000295444"/>
    </source>
</evidence>
<dbReference type="EMBL" id="SNXZ01000007">
    <property type="protein sequence ID" value="TDP93016.1"/>
    <property type="molecule type" value="Genomic_DNA"/>
</dbReference>
<comment type="caution">
    <text evidence="1">The sequence shown here is derived from an EMBL/GenBank/DDBJ whole genome shotgun (WGS) entry which is preliminary data.</text>
</comment>
<organism evidence="1 2">
    <name type="scientific">Labedaea rhizosphaerae</name>
    <dbReference type="NCBI Taxonomy" id="598644"/>
    <lineage>
        <taxon>Bacteria</taxon>
        <taxon>Bacillati</taxon>
        <taxon>Actinomycetota</taxon>
        <taxon>Actinomycetes</taxon>
        <taxon>Pseudonocardiales</taxon>
        <taxon>Pseudonocardiaceae</taxon>
        <taxon>Labedaea</taxon>
    </lineage>
</organism>
<dbReference type="AlphaFoldDB" id="A0A4R6S2X6"/>
<proteinExistence type="predicted"/>
<protein>
    <submittedName>
        <fullName evidence="1">Uncharacterized protein</fullName>
    </submittedName>
</protein>